<feature type="domain" description="PPIase FKBP-type" evidence="13">
    <location>
        <begin position="75"/>
        <end position="155"/>
    </location>
</feature>
<dbReference type="AlphaFoldDB" id="A0A9D2TFW5"/>
<evidence type="ECO:0000313" key="15">
    <source>
        <dbReference type="Proteomes" id="UP000823863"/>
    </source>
</evidence>
<evidence type="ECO:0000256" key="7">
    <source>
        <dbReference type="ARBA" id="ARBA00023235"/>
    </source>
</evidence>
<dbReference type="Gene3D" id="1.10.3120.10">
    <property type="entry name" value="Trigger factor, C-terminal domain"/>
    <property type="match status" value="1"/>
</dbReference>
<accession>A0A9D2TFW5</accession>
<keyword evidence="7 10" id="KW-0413">Isomerase</keyword>
<dbReference type="InterPro" id="IPR046357">
    <property type="entry name" value="PPIase_dom_sf"/>
</dbReference>
<dbReference type="InterPro" id="IPR005215">
    <property type="entry name" value="Trig_fac"/>
</dbReference>
<dbReference type="Pfam" id="PF00254">
    <property type="entry name" value="FKBP_C"/>
    <property type="match status" value="1"/>
</dbReference>
<comment type="catalytic activity">
    <reaction evidence="1 10">
        <text>[protein]-peptidylproline (omega=180) = [protein]-peptidylproline (omega=0)</text>
        <dbReference type="Rhea" id="RHEA:16237"/>
        <dbReference type="Rhea" id="RHEA-COMP:10747"/>
        <dbReference type="Rhea" id="RHEA-COMP:10748"/>
        <dbReference type="ChEBI" id="CHEBI:83833"/>
        <dbReference type="ChEBI" id="CHEBI:83834"/>
        <dbReference type="EC" id="5.2.1.8"/>
    </reaction>
</comment>
<evidence type="ECO:0000313" key="14">
    <source>
        <dbReference type="EMBL" id="HJC67303.1"/>
    </source>
</evidence>
<proteinExistence type="inferred from homology"/>
<comment type="similarity">
    <text evidence="3">Belongs to the FKBP-type PPIase family. Tig subfamily.</text>
</comment>
<reference evidence="14" key="2">
    <citation type="submission" date="2021-04" db="EMBL/GenBank/DDBJ databases">
        <authorList>
            <person name="Gilroy R."/>
        </authorList>
    </citation>
    <scope>NUCLEOTIDE SEQUENCE</scope>
    <source>
        <strain evidence="14">CHK198-12963</strain>
    </source>
</reference>
<dbReference type="PROSITE" id="PS50059">
    <property type="entry name" value="FKBP_PPIASE"/>
    <property type="match status" value="1"/>
</dbReference>
<dbReference type="InterPro" id="IPR001179">
    <property type="entry name" value="PPIase_FKBP_dom"/>
</dbReference>
<evidence type="ECO:0000256" key="2">
    <source>
        <dbReference type="ARBA" id="ARBA00004496"/>
    </source>
</evidence>
<evidence type="ECO:0000259" key="13">
    <source>
        <dbReference type="PROSITE" id="PS50059"/>
    </source>
</evidence>
<dbReference type="SUPFAM" id="SSF109998">
    <property type="entry name" value="Triger factor/SurA peptide-binding domain-like"/>
    <property type="match status" value="1"/>
</dbReference>
<dbReference type="Gene3D" id="3.10.50.40">
    <property type="match status" value="1"/>
</dbReference>
<evidence type="ECO:0000256" key="1">
    <source>
        <dbReference type="ARBA" id="ARBA00000971"/>
    </source>
</evidence>
<dbReference type="GO" id="GO:0051301">
    <property type="term" value="P:cell division"/>
    <property type="evidence" value="ECO:0007669"/>
    <property type="project" value="UniProtKB-KW"/>
</dbReference>
<comment type="caution">
    <text evidence="14">The sequence shown here is derived from an EMBL/GenBank/DDBJ whole genome shotgun (WGS) entry which is preliminary data.</text>
</comment>
<gene>
    <name evidence="14" type="primary">tig</name>
    <name evidence="14" type="ORF">H9931_11415</name>
</gene>
<keyword evidence="6" id="KW-0143">Chaperone</keyword>
<dbReference type="SUPFAM" id="SSF54534">
    <property type="entry name" value="FKBP-like"/>
    <property type="match status" value="1"/>
</dbReference>
<comment type="subcellular location">
    <subcellularLocation>
        <location evidence="2">Cytoplasm</location>
    </subcellularLocation>
</comment>
<name>A0A9D2TFW5_9FIRM</name>
<dbReference type="NCBIfam" id="TIGR00115">
    <property type="entry name" value="tig"/>
    <property type="match status" value="1"/>
</dbReference>
<dbReference type="Pfam" id="PF05698">
    <property type="entry name" value="Trigger_C"/>
    <property type="match status" value="1"/>
</dbReference>
<dbReference type="InterPro" id="IPR037041">
    <property type="entry name" value="Trigger_fac_C_sf"/>
</dbReference>
<feature type="region of interest" description="Disordered" evidence="11">
    <location>
        <begin position="333"/>
        <end position="358"/>
    </location>
</feature>
<keyword evidence="12" id="KW-0732">Signal</keyword>
<evidence type="ECO:0000256" key="6">
    <source>
        <dbReference type="ARBA" id="ARBA00023186"/>
    </source>
</evidence>
<feature type="chain" id="PRO_5038505996" description="peptidylprolyl isomerase" evidence="12">
    <location>
        <begin position="19"/>
        <end position="358"/>
    </location>
</feature>
<comment type="function">
    <text evidence="9">Involved in protein export. Acts as a chaperone by maintaining the newly synthesized protein in an open conformation. Functions as a peptidyl-prolyl cis-trans isomerase.</text>
</comment>
<evidence type="ECO:0000256" key="8">
    <source>
        <dbReference type="ARBA" id="ARBA00023306"/>
    </source>
</evidence>
<feature type="compositionally biased region" description="Acidic residues" evidence="11">
    <location>
        <begin position="333"/>
        <end position="350"/>
    </location>
</feature>
<dbReference type="GO" id="GO:0003755">
    <property type="term" value="F:peptidyl-prolyl cis-trans isomerase activity"/>
    <property type="evidence" value="ECO:0007669"/>
    <property type="project" value="UniProtKB-KW"/>
</dbReference>
<dbReference type="InterPro" id="IPR027304">
    <property type="entry name" value="Trigger_fact/SurA_dom_sf"/>
</dbReference>
<keyword evidence="8" id="KW-0131">Cell cycle</keyword>
<evidence type="ECO:0000256" key="12">
    <source>
        <dbReference type="SAM" id="SignalP"/>
    </source>
</evidence>
<dbReference type="FunFam" id="3.10.50.40:FF:000001">
    <property type="entry name" value="Trigger factor"/>
    <property type="match status" value="1"/>
</dbReference>
<dbReference type="GO" id="GO:0005737">
    <property type="term" value="C:cytoplasm"/>
    <property type="evidence" value="ECO:0007669"/>
    <property type="project" value="UniProtKB-SubCell"/>
</dbReference>
<evidence type="ECO:0000256" key="4">
    <source>
        <dbReference type="ARBA" id="ARBA00022618"/>
    </source>
</evidence>
<dbReference type="Proteomes" id="UP000823863">
    <property type="component" value="Unassembled WGS sequence"/>
</dbReference>
<evidence type="ECO:0000256" key="5">
    <source>
        <dbReference type="ARBA" id="ARBA00023110"/>
    </source>
</evidence>
<reference evidence="14" key="1">
    <citation type="journal article" date="2021" name="PeerJ">
        <title>Extensive microbial diversity within the chicken gut microbiome revealed by metagenomics and culture.</title>
        <authorList>
            <person name="Gilroy R."/>
            <person name="Ravi A."/>
            <person name="Getino M."/>
            <person name="Pursley I."/>
            <person name="Horton D.L."/>
            <person name="Alikhan N.F."/>
            <person name="Baker D."/>
            <person name="Gharbi K."/>
            <person name="Hall N."/>
            <person name="Watson M."/>
            <person name="Adriaenssens E.M."/>
            <person name="Foster-Nyarko E."/>
            <person name="Jarju S."/>
            <person name="Secka A."/>
            <person name="Antonio M."/>
            <person name="Oren A."/>
            <person name="Chaudhuri R.R."/>
            <person name="La Ragione R."/>
            <person name="Hildebrand F."/>
            <person name="Pallen M.J."/>
        </authorList>
    </citation>
    <scope>NUCLEOTIDE SEQUENCE</scope>
    <source>
        <strain evidence="14">CHK198-12963</strain>
    </source>
</reference>
<evidence type="ECO:0000256" key="3">
    <source>
        <dbReference type="ARBA" id="ARBA00005464"/>
    </source>
</evidence>
<dbReference type="EMBL" id="DWWB01000063">
    <property type="protein sequence ID" value="HJC67303.1"/>
    <property type="molecule type" value="Genomic_DNA"/>
</dbReference>
<feature type="signal peptide" evidence="12">
    <location>
        <begin position="1"/>
        <end position="18"/>
    </location>
</feature>
<dbReference type="EC" id="5.2.1.8" evidence="10"/>
<dbReference type="PROSITE" id="PS51257">
    <property type="entry name" value="PROKAR_LIPOPROTEIN"/>
    <property type="match status" value="1"/>
</dbReference>
<keyword evidence="4" id="KW-0132">Cell division</keyword>
<dbReference type="GO" id="GO:0006457">
    <property type="term" value="P:protein folding"/>
    <property type="evidence" value="ECO:0007669"/>
    <property type="project" value="InterPro"/>
</dbReference>
<sequence length="358" mass="38902">MKKWIALCLCGLMAASLAGCGDSSNLGTAQLGEYKGVSVLVQSTEVTDEEVEEEIQKNLDDNPDFVEVDRPAEEGDTVNIDYKGTQDGVEFAGGTGEDTDLVLGSGDFIDGFEDGLIGAVKGETRELDLTFPEDYHEEALAGQAVVFEVTVNAVKEEQAAVLDDAFVQRVSDFDTVEEYREDIRSELQSDKEKTAESQKEQSVFNTVLSEAQVSLNSAAVSARYNEEIANYESQAKMLGGSLSSLAQQYGTDEGGFKEMVMASVRAQLEEEVVIDTIAQQEGLTLTDEDRQGYAENNGSDVDTLVGIYGQETFDQMVERSKVLKFLADNAVEEQLPEETEAAETETEETAAETTEAAQ</sequence>
<evidence type="ECO:0000256" key="11">
    <source>
        <dbReference type="SAM" id="MobiDB-lite"/>
    </source>
</evidence>
<keyword evidence="5 10" id="KW-0697">Rotamase</keyword>
<evidence type="ECO:0000256" key="9">
    <source>
        <dbReference type="ARBA" id="ARBA00024849"/>
    </source>
</evidence>
<dbReference type="InterPro" id="IPR008880">
    <property type="entry name" value="Trigger_fac_C"/>
</dbReference>
<evidence type="ECO:0000256" key="10">
    <source>
        <dbReference type="PROSITE-ProRule" id="PRU00277"/>
    </source>
</evidence>
<protein>
    <recommendedName>
        <fullName evidence="10">peptidylprolyl isomerase</fullName>
        <ecNumber evidence="10">5.2.1.8</ecNumber>
    </recommendedName>
</protein>
<dbReference type="GO" id="GO:0015031">
    <property type="term" value="P:protein transport"/>
    <property type="evidence" value="ECO:0007669"/>
    <property type="project" value="InterPro"/>
</dbReference>
<organism evidence="14 15">
    <name type="scientific">Candidatus Enterocloster excrementigallinarum</name>
    <dbReference type="NCBI Taxonomy" id="2838558"/>
    <lineage>
        <taxon>Bacteria</taxon>
        <taxon>Bacillati</taxon>
        <taxon>Bacillota</taxon>
        <taxon>Clostridia</taxon>
        <taxon>Lachnospirales</taxon>
        <taxon>Lachnospiraceae</taxon>
        <taxon>Enterocloster</taxon>
    </lineage>
</organism>